<keyword evidence="13" id="KW-0804">Transcription</keyword>
<evidence type="ECO:0000256" key="5">
    <source>
        <dbReference type="ARBA" id="ARBA00022603"/>
    </source>
</evidence>
<evidence type="ECO:0000256" key="16">
    <source>
        <dbReference type="SAM" id="MobiDB-lite"/>
    </source>
</evidence>
<dbReference type="CDD" id="cd20382">
    <property type="entry name" value="Tudor_SETDB1_rpt1"/>
    <property type="match status" value="1"/>
</dbReference>
<evidence type="ECO:0000313" key="18">
    <source>
        <dbReference type="Proteomes" id="UP000286415"/>
    </source>
</evidence>
<feature type="compositionally biased region" description="Basic and acidic residues" evidence="16">
    <location>
        <begin position="1281"/>
        <end position="1292"/>
    </location>
</feature>
<dbReference type="PROSITE" id="PS50867">
    <property type="entry name" value="PRE_SET"/>
    <property type="match status" value="1"/>
</dbReference>
<reference evidence="17 18" key="1">
    <citation type="journal article" date="2018" name="Biotechnol. Adv.">
        <title>Improved genomic resources and new bioinformatic workflow for the carcinogenic parasite Clonorchis sinensis: Biotechnological implications.</title>
        <authorList>
            <person name="Wang D."/>
            <person name="Korhonen P.K."/>
            <person name="Gasser R.B."/>
            <person name="Young N.D."/>
        </authorList>
    </citation>
    <scope>NUCLEOTIDE SEQUENCE [LARGE SCALE GENOMIC DNA]</scope>
    <source>
        <strain evidence="17">Cs-k2</strain>
    </source>
</reference>
<dbReference type="InterPro" id="IPR016177">
    <property type="entry name" value="DNA-bd_dom_sf"/>
</dbReference>
<dbReference type="CDD" id="cd21181">
    <property type="entry name" value="Tudor_SETDB1_rpt2"/>
    <property type="match status" value="1"/>
</dbReference>
<dbReference type="PROSITE" id="PS50982">
    <property type="entry name" value="MBD"/>
    <property type="match status" value="1"/>
</dbReference>
<keyword evidence="8" id="KW-0479">Metal-binding</keyword>
<evidence type="ECO:0000256" key="12">
    <source>
        <dbReference type="ARBA" id="ARBA00023015"/>
    </source>
</evidence>
<dbReference type="OrthoDB" id="5792673at2759"/>
<dbReference type="InterPro" id="IPR001739">
    <property type="entry name" value="Methyl_CpG_DNA-bd"/>
</dbReference>
<dbReference type="InterPro" id="IPR001214">
    <property type="entry name" value="SET_dom"/>
</dbReference>
<proteinExistence type="predicted"/>
<dbReference type="SMART" id="SM00317">
    <property type="entry name" value="SET"/>
    <property type="match status" value="1"/>
</dbReference>
<dbReference type="InterPro" id="IPR041292">
    <property type="entry name" value="Tudor_4"/>
</dbReference>
<dbReference type="GO" id="GO:0010629">
    <property type="term" value="P:negative regulation of gene expression"/>
    <property type="evidence" value="ECO:0007669"/>
    <property type="project" value="TreeGrafter"/>
</dbReference>
<dbReference type="Pfam" id="PF18358">
    <property type="entry name" value="Tudor_4"/>
    <property type="match status" value="1"/>
</dbReference>
<keyword evidence="7" id="KW-0949">S-adenosyl-L-methionine</keyword>
<dbReference type="InParanoid" id="A0A419PVV0"/>
<evidence type="ECO:0000256" key="15">
    <source>
        <dbReference type="SAM" id="Coils"/>
    </source>
</evidence>
<evidence type="ECO:0000256" key="6">
    <source>
        <dbReference type="ARBA" id="ARBA00022679"/>
    </source>
</evidence>
<dbReference type="InterPro" id="IPR007728">
    <property type="entry name" value="Pre-SET_dom"/>
</dbReference>
<feature type="region of interest" description="Disordered" evidence="16">
    <location>
        <begin position="1364"/>
        <end position="1390"/>
    </location>
</feature>
<feature type="region of interest" description="Disordered" evidence="16">
    <location>
        <begin position="1100"/>
        <end position="1169"/>
    </location>
</feature>
<dbReference type="PANTHER" id="PTHR46024">
    <property type="entry name" value="HISTONE-LYSINE N-METHYLTRANSFERASE EGGLESS"/>
    <property type="match status" value="1"/>
</dbReference>
<dbReference type="PROSITE" id="PS50280">
    <property type="entry name" value="SET"/>
    <property type="match status" value="1"/>
</dbReference>
<dbReference type="GO" id="GO:0003677">
    <property type="term" value="F:DNA binding"/>
    <property type="evidence" value="ECO:0007669"/>
    <property type="project" value="InterPro"/>
</dbReference>
<dbReference type="Pfam" id="PF01429">
    <property type="entry name" value="MBD"/>
    <property type="match status" value="1"/>
</dbReference>
<dbReference type="GO" id="GO:0070828">
    <property type="term" value="P:heterochromatin organization"/>
    <property type="evidence" value="ECO:0007669"/>
    <property type="project" value="TreeGrafter"/>
</dbReference>
<evidence type="ECO:0000256" key="10">
    <source>
        <dbReference type="ARBA" id="ARBA00022833"/>
    </source>
</evidence>
<keyword evidence="6" id="KW-0808">Transferase</keyword>
<keyword evidence="5" id="KW-0489">Methyltransferase</keyword>
<gene>
    <name evidence="17" type="ORF">CSKR_106892</name>
</gene>
<evidence type="ECO:0000313" key="17">
    <source>
        <dbReference type="EMBL" id="KAG5452259.1"/>
    </source>
</evidence>
<dbReference type="Gene3D" id="2.30.30.140">
    <property type="match status" value="2"/>
</dbReference>
<keyword evidence="15" id="KW-0175">Coiled coil</keyword>
<dbReference type="GO" id="GO:0005694">
    <property type="term" value="C:chromosome"/>
    <property type="evidence" value="ECO:0007669"/>
    <property type="project" value="UniProtKB-SubCell"/>
</dbReference>
<dbReference type="SUPFAM" id="SSF82199">
    <property type="entry name" value="SET domain"/>
    <property type="match status" value="1"/>
</dbReference>
<feature type="compositionally biased region" description="Low complexity" evidence="16">
    <location>
        <begin position="869"/>
        <end position="879"/>
    </location>
</feature>
<feature type="compositionally biased region" description="Polar residues" evidence="16">
    <location>
        <begin position="909"/>
        <end position="938"/>
    </location>
</feature>
<keyword evidence="4" id="KW-0678">Repressor</keyword>
<reference evidence="17 18" key="2">
    <citation type="journal article" date="2021" name="Genomics">
        <title>High-quality reference genome for Clonorchis sinensis.</title>
        <authorList>
            <person name="Young N.D."/>
            <person name="Stroehlein A.J."/>
            <person name="Kinkar L."/>
            <person name="Wang T."/>
            <person name="Sohn W.M."/>
            <person name="Chang B.C.H."/>
            <person name="Kaur P."/>
            <person name="Weisz D."/>
            <person name="Dudchenko O."/>
            <person name="Aiden E.L."/>
            <person name="Korhonen P.K."/>
            <person name="Gasser R.B."/>
        </authorList>
    </citation>
    <scope>NUCLEOTIDE SEQUENCE [LARGE SCALE GENOMIC DNA]</scope>
    <source>
        <strain evidence="17">Cs-k2</strain>
    </source>
</reference>
<protein>
    <submittedName>
        <fullName evidence="17">Histone-lysine N-methyltransferase setdb1</fullName>
    </submittedName>
</protein>
<evidence type="ECO:0000256" key="11">
    <source>
        <dbReference type="ARBA" id="ARBA00022853"/>
    </source>
</evidence>
<dbReference type="InterPro" id="IPR002999">
    <property type="entry name" value="Tudor"/>
</dbReference>
<dbReference type="GO" id="GO:0005634">
    <property type="term" value="C:nucleus"/>
    <property type="evidence" value="ECO:0007669"/>
    <property type="project" value="UniProtKB-SubCell"/>
</dbReference>
<sequence length="1501" mass="168062">MMNKSSEAKQLLDELTDAVYKSFDVNQVFEFVMGFIAQKYKTELDDVTDIALKQHIIEQRIPSALEECGLMEIVHDKLADVGLRGRLEALENEKEELQKGVQKMKESLDALVADMKNLQLNSFGRVVRLFDDRVIDLAKEDEDLQVIESPIDGTVGSAAELASKGGWRTLQPSELLIGLSLTAAQPVLCRKGRDTWFPGRIISCLAPATSNDPNSTRAVGPNSAIYRVLLDSAPGAKDEICHSSLASLALAVSAADLKQKYPVGARVVSIYRDESGGIGYYSGLIAEPPSERNNHRYLLFFDDGYTQYSPPNEIYRICHQSKENWREATEGSQDFIKRYLAQYPQRPMVRLKPGQMIETELDGDWIQATVDKVDASLVLIRFSETHSEWIYRGSTRLEPLFNDLNSTPGQAALGRSQRLEVEYGNVDASLTDKSSAFKLRKARKSATGNRDSSLTENNSAVAKTASERRGPSLRRTTSGRLEMADLECAGTIVPYLDGLLDQFVRKEYVPHKCSHSCLIALKKSSMSPVSEDPYSYKGLNPLEIPFHAGWLRYLLVGHPNDFGRQFIVYNAPCGRQLRSMHEVQRFLDRTDSKLTTDLFSFDPNLCINSEFRAEKTFTHIADISYGKENVPVPCVNSIDNEVPGYIDYIPSRLPIGDVPLIDDDSFVVCCDCTDNCRDRTKCACQQLTAEASSLTNPTGMVDTQAGYRYRRLAQFTVGGIYECNSRCSCDRRCSNRVVQQGLWFRLQVFKTSRKGWGIRALHAIPKGTFLCTYAGAIYDETMAVQEGFDYGDEYQAELDYIETVEKTKEGYESAPEDPEDVDLALQQAASQFGDRKPEKDAEYDRQNDSDSSSSHSTNTEMDDDRGSRCSDFSSTSSSRNAVGSAEPLALRRSGLRSSVTRPTVAEESSLPTDSEQLSTVDKTLRHVQSSNPSLTTLDSPEIRRAGSDPDSPCPLISERRLSVDFSEEPMDIAAPVFPSINGSEDNVANCSSDDRAIPPEYDSDSGDVSCCTNVSITLEHMELASDSCLSGIRRSPPASATDLSATSAEAKAVPKAPSSASLNPIPNEDPKGFEIPLTHLEGQRIVLARKTVCRGQALRKSPAAGELEQKECDMKDEESENKMYTRVKLEEMSDSDSKALSSSSDKKESDTKQTPIGRRSASAKQLRTPPKLYENEVKRHTRARFRARSISLPLQYTALHSVRRIVDRVDFGRIPQIKLARLSPFKSPVHKADECKVAEDRKIKQRSERLQSNLSKAKERKQIKIQLVQESDVDMPTEPLSEDKETRFKNPPDPRPPLTLRLRRSCSHNLDFYSIASGGRSRASSVDRNGSDRSSISIDTTNTLDTGEKRVLRRRPSQEKLCEEAQAAPGKTTFGPPSVTERHRHRHHPRFQQPRRYFPVAQPDWLPARTYFKDDNPYIMDAKKMGNLGRYFNHSCNPNVFVQNVFIDSHDPRFPEVAFFTKRNIAVGEEMTWDYGYTVDAVPFKVLYCYCGEPNCRIRLL</sequence>
<dbReference type="SMART" id="SM00391">
    <property type="entry name" value="MBD"/>
    <property type="match status" value="1"/>
</dbReference>
<dbReference type="EMBL" id="NIRI02000042">
    <property type="protein sequence ID" value="KAG5452259.1"/>
    <property type="molecule type" value="Genomic_DNA"/>
</dbReference>
<dbReference type="Pfam" id="PF00856">
    <property type="entry name" value="SET"/>
    <property type="match status" value="1"/>
</dbReference>
<feature type="region of interest" description="Disordered" evidence="16">
    <location>
        <begin position="831"/>
        <end position="954"/>
    </location>
</feature>
<dbReference type="Pfam" id="PF18359">
    <property type="entry name" value="Tudor_5"/>
    <property type="match status" value="1"/>
</dbReference>
<feature type="region of interest" description="Disordered" evidence="16">
    <location>
        <begin position="441"/>
        <end position="477"/>
    </location>
</feature>
<dbReference type="Pfam" id="PF05033">
    <property type="entry name" value="Pre-SET"/>
    <property type="match status" value="1"/>
</dbReference>
<comment type="caution">
    <text evidence="17">The sequence shown here is derived from an EMBL/GenBank/DDBJ whole genome shotgun (WGS) entry which is preliminary data.</text>
</comment>
<organism evidence="17 18">
    <name type="scientific">Clonorchis sinensis</name>
    <name type="common">Chinese liver fluke</name>
    <dbReference type="NCBI Taxonomy" id="79923"/>
    <lineage>
        <taxon>Eukaryota</taxon>
        <taxon>Metazoa</taxon>
        <taxon>Spiralia</taxon>
        <taxon>Lophotrochozoa</taxon>
        <taxon>Platyhelminthes</taxon>
        <taxon>Trematoda</taxon>
        <taxon>Digenea</taxon>
        <taxon>Opisthorchiida</taxon>
        <taxon>Opisthorchiata</taxon>
        <taxon>Opisthorchiidae</taxon>
        <taxon>Clonorchis</taxon>
    </lineage>
</organism>
<evidence type="ECO:0000256" key="13">
    <source>
        <dbReference type="ARBA" id="ARBA00023163"/>
    </source>
</evidence>
<dbReference type="PANTHER" id="PTHR46024:SF1">
    <property type="entry name" value="HISTONE-LYSINE N-METHYLTRANSFERASE EGGLESS"/>
    <property type="match status" value="1"/>
</dbReference>
<evidence type="ECO:0000256" key="3">
    <source>
        <dbReference type="ARBA" id="ARBA00022454"/>
    </source>
</evidence>
<evidence type="ECO:0000256" key="4">
    <source>
        <dbReference type="ARBA" id="ARBA00022491"/>
    </source>
</evidence>
<feature type="coiled-coil region" evidence="15">
    <location>
        <begin position="80"/>
        <end position="121"/>
    </location>
</feature>
<dbReference type="GO" id="GO:0008270">
    <property type="term" value="F:zinc ion binding"/>
    <property type="evidence" value="ECO:0007669"/>
    <property type="project" value="InterPro"/>
</dbReference>
<dbReference type="Gene3D" id="2.170.270.10">
    <property type="entry name" value="SET domain"/>
    <property type="match status" value="2"/>
</dbReference>
<feature type="compositionally biased region" description="Polar residues" evidence="16">
    <location>
        <begin position="446"/>
        <end position="461"/>
    </location>
</feature>
<dbReference type="STRING" id="79923.A0A419PVV0"/>
<keyword evidence="18" id="KW-1185">Reference proteome</keyword>
<dbReference type="SUPFAM" id="SSF54171">
    <property type="entry name" value="DNA-binding domain"/>
    <property type="match status" value="1"/>
</dbReference>
<evidence type="ECO:0000256" key="8">
    <source>
        <dbReference type="ARBA" id="ARBA00022723"/>
    </source>
</evidence>
<dbReference type="SMART" id="SM00333">
    <property type="entry name" value="TUDOR"/>
    <property type="match status" value="2"/>
</dbReference>
<evidence type="ECO:0000256" key="2">
    <source>
        <dbReference type="ARBA" id="ARBA00004286"/>
    </source>
</evidence>
<dbReference type="Gene3D" id="3.30.890.10">
    <property type="entry name" value="Methyl-cpg-binding Protein 2, Chain A"/>
    <property type="match status" value="1"/>
</dbReference>
<evidence type="ECO:0000256" key="9">
    <source>
        <dbReference type="ARBA" id="ARBA00022737"/>
    </source>
</evidence>
<accession>A0A419PVV0</accession>
<dbReference type="GO" id="GO:0032259">
    <property type="term" value="P:methylation"/>
    <property type="evidence" value="ECO:0007669"/>
    <property type="project" value="UniProtKB-KW"/>
</dbReference>
<feature type="region of interest" description="Disordered" evidence="16">
    <location>
        <begin position="1318"/>
        <end position="1344"/>
    </location>
</feature>
<evidence type="ECO:0000256" key="1">
    <source>
        <dbReference type="ARBA" id="ARBA00004123"/>
    </source>
</evidence>
<feature type="region of interest" description="Disordered" evidence="16">
    <location>
        <begin position="1035"/>
        <end position="1067"/>
    </location>
</feature>
<dbReference type="InterPro" id="IPR041291">
    <property type="entry name" value="TUDOR_5"/>
</dbReference>
<name>A0A419PVV0_CLOSI</name>
<keyword evidence="3" id="KW-0158">Chromosome</keyword>
<evidence type="ECO:0000256" key="7">
    <source>
        <dbReference type="ARBA" id="ARBA00022691"/>
    </source>
</evidence>
<feature type="region of interest" description="Disordered" evidence="16">
    <location>
        <begin position="1269"/>
        <end position="1300"/>
    </location>
</feature>
<dbReference type="InterPro" id="IPR046341">
    <property type="entry name" value="SET_dom_sf"/>
</dbReference>
<feature type="compositionally biased region" description="Low complexity" evidence="16">
    <location>
        <begin position="1047"/>
        <end position="1061"/>
    </location>
</feature>
<keyword evidence="11" id="KW-0156">Chromatin regulator</keyword>
<feature type="compositionally biased region" description="Polar residues" evidence="16">
    <location>
        <begin position="1326"/>
        <end position="1344"/>
    </location>
</feature>
<keyword evidence="14" id="KW-0539">Nucleus</keyword>
<dbReference type="Proteomes" id="UP000286415">
    <property type="component" value="Unassembled WGS sequence"/>
</dbReference>
<feature type="compositionally biased region" description="Basic and acidic residues" evidence="16">
    <location>
        <begin position="833"/>
        <end position="848"/>
    </location>
</feature>
<keyword evidence="12" id="KW-0805">Transcription regulation</keyword>
<keyword evidence="10" id="KW-0862">Zinc</keyword>
<dbReference type="GO" id="GO:0046974">
    <property type="term" value="F:histone H3K9 methyltransferase activity"/>
    <property type="evidence" value="ECO:0007669"/>
    <property type="project" value="TreeGrafter"/>
</dbReference>
<dbReference type="SMART" id="SM00468">
    <property type="entry name" value="PreSET"/>
    <property type="match status" value="1"/>
</dbReference>
<evidence type="ECO:0000256" key="14">
    <source>
        <dbReference type="ARBA" id="ARBA00023242"/>
    </source>
</evidence>
<dbReference type="InterPro" id="IPR051516">
    <property type="entry name" value="SETDB_methyltransferase"/>
</dbReference>
<feature type="compositionally biased region" description="Basic and acidic residues" evidence="16">
    <location>
        <begin position="1120"/>
        <end position="1137"/>
    </location>
</feature>
<comment type="subcellular location">
    <subcellularLocation>
        <location evidence="2">Chromosome</location>
    </subcellularLocation>
    <subcellularLocation>
        <location evidence="1">Nucleus</location>
    </subcellularLocation>
</comment>
<keyword evidence="9" id="KW-0677">Repeat</keyword>